<evidence type="ECO:0000256" key="2">
    <source>
        <dbReference type="ARBA" id="ARBA00022723"/>
    </source>
</evidence>
<dbReference type="Gene3D" id="1.20.1270.50">
    <property type="entry name" value="Glycoside hydrolase family 38, central domain"/>
    <property type="match status" value="1"/>
</dbReference>
<accession>A0A2V5KRC3</accession>
<dbReference type="GO" id="GO:0046872">
    <property type="term" value="F:metal ion binding"/>
    <property type="evidence" value="ECO:0007669"/>
    <property type="project" value="UniProtKB-KW"/>
</dbReference>
<dbReference type="FunFam" id="1.20.1270.50:FF:000004">
    <property type="entry name" value="alpha-mannosidase 2C1 isoform X1"/>
    <property type="match status" value="1"/>
</dbReference>
<reference evidence="7 8" key="1">
    <citation type="submission" date="2018-05" db="EMBL/GenBank/DDBJ databases">
        <title>Paenibacillus flagellatus sp. nov., isolated from selenium mineral soil.</title>
        <authorList>
            <person name="Dai X."/>
        </authorList>
    </citation>
    <scope>NUCLEOTIDE SEQUENCE [LARGE SCALE GENOMIC DNA]</scope>
    <source>
        <strain evidence="7 8">DXL2</strain>
    </source>
</reference>
<dbReference type="CDD" id="cd10789">
    <property type="entry name" value="GH38N_AMII_ER_cytosolic"/>
    <property type="match status" value="1"/>
</dbReference>
<dbReference type="InterPro" id="IPR011682">
    <property type="entry name" value="Glyco_hydro_38_C"/>
</dbReference>
<dbReference type="InterPro" id="IPR054723">
    <property type="entry name" value="Ams1-like_N"/>
</dbReference>
<dbReference type="Pfam" id="PF07748">
    <property type="entry name" value="Glyco_hydro_38C"/>
    <property type="match status" value="1"/>
</dbReference>
<feature type="region of interest" description="Disordered" evidence="5">
    <location>
        <begin position="704"/>
        <end position="726"/>
    </location>
</feature>
<dbReference type="FunFam" id="2.70.98.30:FF:000010">
    <property type="entry name" value="Cytosolic alpha-mannosidase"/>
    <property type="match status" value="1"/>
</dbReference>
<dbReference type="Pfam" id="PF22907">
    <property type="entry name" value="Ams1-like_1st"/>
    <property type="match status" value="1"/>
</dbReference>
<dbReference type="SMART" id="SM00872">
    <property type="entry name" value="Alpha-mann_mid"/>
    <property type="match status" value="1"/>
</dbReference>
<dbReference type="GO" id="GO:0030246">
    <property type="term" value="F:carbohydrate binding"/>
    <property type="evidence" value="ECO:0007669"/>
    <property type="project" value="InterPro"/>
</dbReference>
<dbReference type="InterPro" id="IPR037094">
    <property type="entry name" value="Glyco_hydro_38_cen_sf"/>
</dbReference>
<dbReference type="Gene3D" id="2.60.40.1180">
    <property type="entry name" value="Golgi alpha-mannosidase II"/>
    <property type="match status" value="1"/>
</dbReference>
<dbReference type="GO" id="GO:0004559">
    <property type="term" value="F:alpha-mannosidase activity"/>
    <property type="evidence" value="ECO:0007669"/>
    <property type="project" value="InterPro"/>
</dbReference>
<gene>
    <name evidence="7" type="ORF">DLM86_25525</name>
</gene>
<dbReference type="SUPFAM" id="SSF88713">
    <property type="entry name" value="Glycoside hydrolase/deacetylase"/>
    <property type="match status" value="1"/>
</dbReference>
<keyword evidence="2" id="KW-0479">Metal-binding</keyword>
<feature type="compositionally biased region" description="Basic and acidic residues" evidence="5">
    <location>
        <begin position="713"/>
        <end position="723"/>
    </location>
</feature>
<evidence type="ECO:0000313" key="8">
    <source>
        <dbReference type="Proteomes" id="UP000247476"/>
    </source>
</evidence>
<comment type="caution">
    <text evidence="7">The sequence shown here is derived from an EMBL/GenBank/DDBJ whole genome shotgun (WGS) entry which is preliminary data.</text>
</comment>
<dbReference type="InterPro" id="IPR011330">
    <property type="entry name" value="Glyco_hydro/deAcase_b/a-brl"/>
</dbReference>
<dbReference type="PANTHER" id="PTHR46017:SF1">
    <property type="entry name" value="ALPHA-MANNOSIDASE 2C1"/>
    <property type="match status" value="1"/>
</dbReference>
<dbReference type="Gene3D" id="3.20.110.10">
    <property type="entry name" value="Glycoside hydrolase 38, N terminal domain"/>
    <property type="match status" value="1"/>
</dbReference>
<dbReference type="Gene3D" id="2.70.98.30">
    <property type="entry name" value="Golgi alpha-mannosidase II, domain 4"/>
    <property type="match status" value="1"/>
</dbReference>
<dbReference type="AlphaFoldDB" id="A0A2V5KRC3"/>
<dbReference type="InterPro" id="IPR027291">
    <property type="entry name" value="Glyco_hydro_38_N_sf"/>
</dbReference>
<evidence type="ECO:0000256" key="4">
    <source>
        <dbReference type="ARBA" id="ARBA00023295"/>
    </source>
</evidence>
<dbReference type="PANTHER" id="PTHR46017">
    <property type="entry name" value="ALPHA-MANNOSIDASE 2C1"/>
    <property type="match status" value="1"/>
</dbReference>
<evidence type="ECO:0000256" key="3">
    <source>
        <dbReference type="ARBA" id="ARBA00022801"/>
    </source>
</evidence>
<keyword evidence="3" id="KW-0378">Hydrolase</keyword>
<dbReference type="InterPro" id="IPR028995">
    <property type="entry name" value="Glyco_hydro_57/38_cen_sf"/>
</dbReference>
<dbReference type="Pfam" id="PF09261">
    <property type="entry name" value="Alpha-mann_mid"/>
    <property type="match status" value="1"/>
</dbReference>
<evidence type="ECO:0000313" key="7">
    <source>
        <dbReference type="EMBL" id="PYI51386.1"/>
    </source>
</evidence>
<dbReference type="InterPro" id="IPR000602">
    <property type="entry name" value="Glyco_hydro_38_N"/>
</dbReference>
<name>A0A2V5KRC3_9BACL</name>
<dbReference type="InterPro" id="IPR015341">
    <property type="entry name" value="Glyco_hydro_38_cen"/>
</dbReference>
<dbReference type="InterPro" id="IPR011013">
    <property type="entry name" value="Gal_mutarotase_sf_dom"/>
</dbReference>
<dbReference type="SUPFAM" id="SSF88688">
    <property type="entry name" value="Families 57/38 glycoside transferase middle domain"/>
    <property type="match status" value="1"/>
</dbReference>
<dbReference type="Pfam" id="PF17677">
    <property type="entry name" value="Glyco_hydro38C2"/>
    <property type="match status" value="1"/>
</dbReference>
<dbReference type="Pfam" id="PF01074">
    <property type="entry name" value="Glyco_hydro_38N"/>
    <property type="match status" value="1"/>
</dbReference>
<keyword evidence="4" id="KW-0326">Glycosidase</keyword>
<evidence type="ECO:0000256" key="5">
    <source>
        <dbReference type="SAM" id="MobiDB-lite"/>
    </source>
</evidence>
<comment type="similarity">
    <text evidence="1">Belongs to the glycosyl hydrolase 38 family.</text>
</comment>
<dbReference type="EMBL" id="QJVJ01000013">
    <property type="protein sequence ID" value="PYI51386.1"/>
    <property type="molecule type" value="Genomic_DNA"/>
</dbReference>
<evidence type="ECO:0000256" key="1">
    <source>
        <dbReference type="ARBA" id="ARBA00009792"/>
    </source>
</evidence>
<evidence type="ECO:0000259" key="6">
    <source>
        <dbReference type="SMART" id="SM00872"/>
    </source>
</evidence>
<dbReference type="Proteomes" id="UP000247476">
    <property type="component" value="Unassembled WGS sequence"/>
</dbReference>
<dbReference type="GO" id="GO:0009313">
    <property type="term" value="P:oligosaccharide catabolic process"/>
    <property type="evidence" value="ECO:0007669"/>
    <property type="project" value="TreeGrafter"/>
</dbReference>
<feature type="domain" description="Glycoside hydrolase family 38 central" evidence="6">
    <location>
        <begin position="525"/>
        <end position="604"/>
    </location>
</feature>
<dbReference type="SUPFAM" id="SSF74650">
    <property type="entry name" value="Galactose mutarotase-like"/>
    <property type="match status" value="1"/>
</dbReference>
<dbReference type="GO" id="GO:0006013">
    <property type="term" value="P:mannose metabolic process"/>
    <property type="evidence" value="ECO:0007669"/>
    <property type="project" value="InterPro"/>
</dbReference>
<dbReference type="InterPro" id="IPR013780">
    <property type="entry name" value="Glyco_hydro_b"/>
</dbReference>
<dbReference type="InterPro" id="IPR041147">
    <property type="entry name" value="GH38_C"/>
</dbReference>
<protein>
    <submittedName>
        <fullName evidence="7">Alpha-mannosidase</fullName>
    </submittedName>
</protein>
<dbReference type="Gene3D" id="2.60.40.2220">
    <property type="match status" value="1"/>
</dbReference>
<keyword evidence="8" id="KW-1185">Reference proteome</keyword>
<proteinExistence type="inferred from homology"/>
<sequence length="1074" mass="121416">MPFCRKGAKGWRMFMIVAEPKIAKQLSELKPLIVRESRELTAFRMIEQDVPGAYRPDFDDSGWRDFRVGDEWGGYDVTAWFRGIVEVPDGWSGEKVALQLRVGPRDGGESAAEALLYAGGEPLQGIDEHHEEAWLPPKLLAEGRFPIAIKAWSGVPNVPERRRFRTARLVRIDGSAERFYYMADTVLKAVDELAPEDLRRTRLLRLLDDSIRKLDWRQPQSNAFYESVGEALAFLSDGLAGLAETKEIRPKVIGVGHSHIDMAWLWRLSHTREKAARTFSTVLHLMSQYPEFRYLHTSPQLYRYLKEDYPELFAKVREKIASGEWEISGAMWVEPDTNVPNGESLIRHILLGKAFIRDEFGQETNLVRLPDVSGHTWALPQIVRKSGIERLLTSKTSRSSFNRFPYDTFVWRGIDGTELLTHFVTTPEEGGSCSTYNGSVDPRSVKGLWDEYRQKDVNEELLLPFGWGDGVGGPTKDMLEAGRALASIPGLPQFEFGKAEPFFDRLAKRLENAELPVWDGELYLESRRGTYTSHGWIKRANRKAETLYHHAEWFNVVADLLTGGDGYPAEALRKGWELLLLNQFHDILPGTSLRQVYEDAREHFREIADIGEKALDRAERALLGKLGLERDSVVVFNSLSWERRGVVELPLTEAVNGKTILGSDGSPARTQIVEEDGGELLLVEVEDVPAMGYAAYALVARPLPDVPSGSAEGDDRGGGRGDNELNVSRDSLENAFFRIRLNEQGQIESLYDKRARREVLAEDRPGNVLQTFEDRPLRFDAGDIDIDYREKMTEIGKLAEAVVEEEGPVRGVLRLVWTFGDSRIVQRLTVYRSVPRIDFRTEVDWREKRTLLKAAFPVDIRATRATYDIQFGAIERPTHWNTSGDRARFEVCAHKWADLSEGGYGVSLLNDCKYGYDVKDGVMRLTLIKSPVLPDETADQGRHTFTYSLYPHFGDWRYGQTPRAAYDLNVPLQAAVAGPGSGALPYAYSFVSVDADHVFVETVKQAEAGDCAIVRVYEAMQCRNGAVTLRFGQNIRKAAECNLVEEGEEQVEFAGAELTFPIRPYEIKTFKVWF</sequence>
<organism evidence="7 8">
    <name type="scientific">Paenibacillus flagellatus</name>
    <dbReference type="NCBI Taxonomy" id="2211139"/>
    <lineage>
        <taxon>Bacteria</taxon>
        <taxon>Bacillati</taxon>
        <taxon>Bacillota</taxon>
        <taxon>Bacilli</taxon>
        <taxon>Bacillales</taxon>
        <taxon>Paenibacillaceae</taxon>
        <taxon>Paenibacillus</taxon>
    </lineage>
</organism>